<name>A0A833LZ12_9LEPT</name>
<proteinExistence type="inferred from homology"/>
<dbReference type="GO" id="GO:0016020">
    <property type="term" value="C:membrane"/>
    <property type="evidence" value="ECO:0007669"/>
    <property type="project" value="TreeGrafter"/>
</dbReference>
<evidence type="ECO:0000256" key="2">
    <source>
        <dbReference type="ARBA" id="ARBA00022801"/>
    </source>
</evidence>
<organism evidence="4 5">
    <name type="scientific">Leptonema illini</name>
    <dbReference type="NCBI Taxonomy" id="183"/>
    <lineage>
        <taxon>Bacteria</taxon>
        <taxon>Pseudomonadati</taxon>
        <taxon>Spirochaetota</taxon>
        <taxon>Spirochaetia</taxon>
        <taxon>Leptospirales</taxon>
        <taxon>Leptospiraceae</taxon>
        <taxon>Leptonema</taxon>
    </lineage>
</organism>
<dbReference type="PROSITE" id="PS51257">
    <property type="entry name" value="PROKAR_LIPOPROTEIN"/>
    <property type="match status" value="1"/>
</dbReference>
<dbReference type="InterPro" id="IPR050266">
    <property type="entry name" value="AB_hydrolase_sf"/>
</dbReference>
<sequence length="347" mass="38307">MKTTIGNSLICLLLAASCSGLYEPGVARRLAAMPLPDQNHPGFLNVEATVSLYYEKAGSEKPGTTLVYVHGGPAMPPANMPAALKRLNGPVVFYHQRGCGRSTRPIDRFEDRSYYANMKTLDSRLGLSAQLADIDRIRQSLGQERISLIGHSFGAFLAALYAAEFPERVDRLVLLAPAGVLRMPPPDGGLYTQVRERLPEEARPDYDAYLKRFFDYGSIFEKSETELVALNEGFIPYYERATGKKAGPVAGAGGWAMHAVFFSMGQKADFRHLLQRVQAPTILIHGEDDLSPPESAADYRAISRLEFVRMAGAGHFIFDDRPDEFIRIVNAFLNKKLPASPARKDAL</sequence>
<keyword evidence="2 4" id="KW-0378">Hydrolase</keyword>
<gene>
    <name evidence="4" type="ORF">F9K24_01910</name>
</gene>
<dbReference type="InterPro" id="IPR000073">
    <property type="entry name" value="AB_hydrolase_1"/>
</dbReference>
<protein>
    <submittedName>
        <fullName evidence="4">Alpha/beta hydrolase</fullName>
    </submittedName>
</protein>
<dbReference type="PRINTS" id="PR00793">
    <property type="entry name" value="PROAMNOPTASE"/>
</dbReference>
<reference evidence="4 5" key="1">
    <citation type="submission" date="2019-10" db="EMBL/GenBank/DDBJ databases">
        <title>Extracellular Electron Transfer in a Candidatus Methanoperedens spp. Enrichment Culture.</title>
        <authorList>
            <person name="Berger S."/>
            <person name="Rangel Shaw D."/>
            <person name="Berben T."/>
            <person name="In 'T Zandt M."/>
            <person name="Frank J."/>
            <person name="Reimann J."/>
            <person name="Jetten M.S.M."/>
            <person name="Welte C.U."/>
        </authorList>
    </citation>
    <scope>NUCLEOTIDE SEQUENCE [LARGE SCALE GENOMIC DNA]</scope>
    <source>
        <strain evidence="4">SB12</strain>
    </source>
</reference>
<dbReference type="PRINTS" id="PR00111">
    <property type="entry name" value="ABHYDROLASE"/>
</dbReference>
<dbReference type="GO" id="GO:0006508">
    <property type="term" value="P:proteolysis"/>
    <property type="evidence" value="ECO:0007669"/>
    <property type="project" value="InterPro"/>
</dbReference>
<dbReference type="EMBL" id="WBUI01000001">
    <property type="protein sequence ID" value="KAB2935509.1"/>
    <property type="molecule type" value="Genomic_DNA"/>
</dbReference>
<dbReference type="InterPro" id="IPR002410">
    <property type="entry name" value="Peptidase_S33"/>
</dbReference>
<feature type="domain" description="AB hydrolase-1" evidence="3">
    <location>
        <begin position="65"/>
        <end position="322"/>
    </location>
</feature>
<dbReference type="SUPFAM" id="SSF53474">
    <property type="entry name" value="alpha/beta-Hydrolases"/>
    <property type="match status" value="1"/>
</dbReference>
<dbReference type="AlphaFoldDB" id="A0A833LZ12"/>
<dbReference type="GO" id="GO:0008233">
    <property type="term" value="F:peptidase activity"/>
    <property type="evidence" value="ECO:0007669"/>
    <property type="project" value="InterPro"/>
</dbReference>
<comment type="similarity">
    <text evidence="1">Belongs to the peptidase S33 family.</text>
</comment>
<evidence type="ECO:0000256" key="1">
    <source>
        <dbReference type="ARBA" id="ARBA00010088"/>
    </source>
</evidence>
<evidence type="ECO:0000313" key="5">
    <source>
        <dbReference type="Proteomes" id="UP000460298"/>
    </source>
</evidence>
<dbReference type="PANTHER" id="PTHR43798">
    <property type="entry name" value="MONOACYLGLYCEROL LIPASE"/>
    <property type="match status" value="1"/>
</dbReference>
<dbReference type="Gene3D" id="3.40.50.1820">
    <property type="entry name" value="alpha/beta hydrolase"/>
    <property type="match status" value="1"/>
</dbReference>
<accession>A0A833LZ12</accession>
<dbReference type="Pfam" id="PF00561">
    <property type="entry name" value="Abhydrolase_1"/>
    <property type="match status" value="1"/>
</dbReference>
<evidence type="ECO:0000259" key="3">
    <source>
        <dbReference type="Pfam" id="PF00561"/>
    </source>
</evidence>
<evidence type="ECO:0000313" key="4">
    <source>
        <dbReference type="EMBL" id="KAB2935509.1"/>
    </source>
</evidence>
<dbReference type="InterPro" id="IPR029058">
    <property type="entry name" value="AB_hydrolase_fold"/>
</dbReference>
<dbReference type="PANTHER" id="PTHR43798:SF33">
    <property type="entry name" value="HYDROLASE, PUTATIVE (AFU_ORTHOLOGUE AFUA_2G14860)-RELATED"/>
    <property type="match status" value="1"/>
</dbReference>
<dbReference type="Proteomes" id="UP000460298">
    <property type="component" value="Unassembled WGS sequence"/>
</dbReference>
<comment type="caution">
    <text evidence="4">The sequence shown here is derived from an EMBL/GenBank/DDBJ whole genome shotgun (WGS) entry which is preliminary data.</text>
</comment>